<dbReference type="InterPro" id="IPR036061">
    <property type="entry name" value="CheW-like_dom_sf"/>
</dbReference>
<comment type="caution">
    <text evidence="11">The sequence shown here is derived from an EMBL/GenBank/DDBJ whole genome shotgun (WGS) entry which is preliminary data.</text>
</comment>
<keyword evidence="3 7" id="KW-0597">Phosphoprotein</keyword>
<feature type="domain" description="Histidine kinase" evidence="8">
    <location>
        <begin position="218"/>
        <end position="420"/>
    </location>
</feature>
<dbReference type="Pfam" id="PF02895">
    <property type="entry name" value="H-kinase_dim"/>
    <property type="match status" value="1"/>
</dbReference>
<evidence type="ECO:0000256" key="6">
    <source>
        <dbReference type="ARBA" id="ARBA00023012"/>
    </source>
</evidence>
<evidence type="ECO:0000259" key="10">
    <source>
        <dbReference type="PROSITE" id="PS50894"/>
    </source>
</evidence>
<dbReference type="InterPro" id="IPR037006">
    <property type="entry name" value="CheA-like_homodim_sf"/>
</dbReference>
<dbReference type="PANTHER" id="PTHR43395:SF1">
    <property type="entry name" value="CHEMOTAXIS PROTEIN CHEA"/>
    <property type="match status" value="1"/>
</dbReference>
<dbReference type="PROSITE" id="PS50109">
    <property type="entry name" value="HIS_KIN"/>
    <property type="match status" value="1"/>
</dbReference>
<dbReference type="FunFam" id="3.30.565.10:FF:000016">
    <property type="entry name" value="Chemotaxis protein CheA, putative"/>
    <property type="match status" value="1"/>
</dbReference>
<proteinExistence type="predicted"/>
<dbReference type="InterPro" id="IPR004358">
    <property type="entry name" value="Sig_transdc_His_kin-like_C"/>
</dbReference>
<name>A0A951UF24_9NOST</name>
<dbReference type="SUPFAM" id="SSF47226">
    <property type="entry name" value="Histidine-containing phosphotransfer domain, HPT domain"/>
    <property type="match status" value="1"/>
</dbReference>
<gene>
    <name evidence="11" type="ORF">KME32_07705</name>
</gene>
<evidence type="ECO:0000313" key="11">
    <source>
        <dbReference type="EMBL" id="MBW4561034.1"/>
    </source>
</evidence>
<evidence type="ECO:0000259" key="9">
    <source>
        <dbReference type="PROSITE" id="PS50851"/>
    </source>
</evidence>
<dbReference type="PANTHER" id="PTHR43395">
    <property type="entry name" value="SENSOR HISTIDINE KINASE CHEA"/>
    <property type="match status" value="1"/>
</dbReference>
<dbReference type="GO" id="GO:0006935">
    <property type="term" value="P:chemotaxis"/>
    <property type="evidence" value="ECO:0007669"/>
    <property type="project" value="InterPro"/>
</dbReference>
<evidence type="ECO:0000256" key="4">
    <source>
        <dbReference type="ARBA" id="ARBA00022679"/>
    </source>
</evidence>
<dbReference type="PROSITE" id="PS50894">
    <property type="entry name" value="HPT"/>
    <property type="match status" value="1"/>
</dbReference>
<dbReference type="Gene3D" id="2.30.30.40">
    <property type="entry name" value="SH3 Domains"/>
    <property type="match status" value="1"/>
</dbReference>
<dbReference type="InterPro" id="IPR003594">
    <property type="entry name" value="HATPase_dom"/>
</dbReference>
<dbReference type="InterPro" id="IPR004105">
    <property type="entry name" value="CheA-like_dim"/>
</dbReference>
<keyword evidence="5" id="KW-0418">Kinase</keyword>
<dbReference type="InterPro" id="IPR051315">
    <property type="entry name" value="Bact_Chemotaxis_CheA"/>
</dbReference>
<dbReference type="Gene3D" id="3.30.565.10">
    <property type="entry name" value="Histidine kinase-like ATPase, C-terminal domain"/>
    <property type="match status" value="1"/>
</dbReference>
<dbReference type="Proteomes" id="UP000715781">
    <property type="component" value="Unassembled WGS sequence"/>
</dbReference>
<dbReference type="GO" id="GO:0000155">
    <property type="term" value="F:phosphorelay sensor kinase activity"/>
    <property type="evidence" value="ECO:0007669"/>
    <property type="project" value="InterPro"/>
</dbReference>
<dbReference type="Pfam" id="PF01584">
    <property type="entry name" value="CheW"/>
    <property type="match status" value="3"/>
</dbReference>
<evidence type="ECO:0000256" key="5">
    <source>
        <dbReference type="ARBA" id="ARBA00022777"/>
    </source>
</evidence>
<dbReference type="SMART" id="SM00073">
    <property type="entry name" value="HPT"/>
    <property type="match status" value="1"/>
</dbReference>
<evidence type="ECO:0000256" key="7">
    <source>
        <dbReference type="PROSITE-ProRule" id="PRU00110"/>
    </source>
</evidence>
<keyword evidence="6" id="KW-0902">Two-component regulatory system</keyword>
<dbReference type="SMART" id="SM00387">
    <property type="entry name" value="HATPase_c"/>
    <property type="match status" value="1"/>
</dbReference>
<reference evidence="11" key="1">
    <citation type="submission" date="2021-05" db="EMBL/GenBank/DDBJ databases">
        <authorList>
            <person name="Pietrasiak N."/>
            <person name="Ward R."/>
            <person name="Stajich J.E."/>
            <person name="Kurbessoian T."/>
        </authorList>
    </citation>
    <scope>NUCLEOTIDE SEQUENCE</scope>
    <source>
        <strain evidence="11">JT2-VF2</strain>
    </source>
</reference>
<dbReference type="EC" id="2.7.13.3" evidence="2"/>
<dbReference type="Gene3D" id="1.20.120.160">
    <property type="entry name" value="HPT domain"/>
    <property type="match status" value="1"/>
</dbReference>
<dbReference type="SUPFAM" id="SSF55874">
    <property type="entry name" value="ATPase domain of HSP90 chaperone/DNA topoisomerase II/histidine kinase"/>
    <property type="match status" value="1"/>
</dbReference>
<feature type="domain" description="CheW-like" evidence="9">
    <location>
        <begin position="422"/>
        <end position="596"/>
    </location>
</feature>
<dbReference type="SUPFAM" id="SSF50341">
    <property type="entry name" value="CheW-like"/>
    <property type="match status" value="2"/>
</dbReference>
<dbReference type="EMBL" id="JAHHHN010000003">
    <property type="protein sequence ID" value="MBW4561034.1"/>
    <property type="molecule type" value="Genomic_DNA"/>
</dbReference>
<dbReference type="CDD" id="cd16916">
    <property type="entry name" value="HATPase_CheA-like"/>
    <property type="match status" value="1"/>
</dbReference>
<dbReference type="GO" id="GO:0005737">
    <property type="term" value="C:cytoplasm"/>
    <property type="evidence" value="ECO:0007669"/>
    <property type="project" value="InterPro"/>
</dbReference>
<evidence type="ECO:0000256" key="3">
    <source>
        <dbReference type="ARBA" id="ARBA00022553"/>
    </source>
</evidence>
<dbReference type="InterPro" id="IPR036641">
    <property type="entry name" value="HPT_dom_sf"/>
</dbReference>
<protein>
    <recommendedName>
        <fullName evidence="2">histidine kinase</fullName>
        <ecNumber evidence="2">2.7.13.3</ecNumber>
    </recommendedName>
</protein>
<dbReference type="Gene3D" id="2.40.50.180">
    <property type="entry name" value="CheA-289, Domain 4"/>
    <property type="match status" value="1"/>
</dbReference>
<dbReference type="PRINTS" id="PR00344">
    <property type="entry name" value="BCTRLSENSOR"/>
</dbReference>
<dbReference type="InterPro" id="IPR036097">
    <property type="entry name" value="HisK_dim/P_sf"/>
</dbReference>
<sequence>MELAEIDDDDDIEAFLVESYENLNQIEQDIIDLEKESSNPEAVIRIYRSLHTLKGNCGFLPFPKLESLAHAGESLLSDLRDSAGDRQAVNPLIISTLLQTVDAIRQILSQIKITRHEGDNDYSVLIQALAKLQEPKQTLTITPLSPQPAVNMQLQQLGESELPETTTLNASESSIRVNVGLLDQVMNLVGELVLTRNQLIGISEKFKDTTFTATCQHLNLITSQLQEGVMKTRLQPLSTIWQKFPRVIRDLAIAFDKQVQVEMEGGDTELDKSIIEAIKDPLTHLIRNCIDHGIELPAERVAYGKPTSGRVFLRAFYESGKVNIEIGDDGHGIEPEKLKRRAQQLGLVSAMQAASMSEPEAMNLIFLPGFSTTEQVTNLSGRGVGMDIVKSNIEKINGTIEIQSQPGQGTTFKIKIPLTLAIIPALIINSGGDRYAIPQASLQELVRLEKEQALNSIEMFYDVPVYRLRGNLIPLVYLNQVLQFQDKHPHSPLSNATCSTWGDPKTAVAPQQRHLLHLGRPQDRSGSSALSLVIVQVDNYQFGLVVDIIEDTQDIVVKSLGKQLKMVSLFAGATILGDGKVALIIDVSGLAKQAGVSAKQKQLASAIAANSQEQASDRQMILLIQGPQGARMGIPVAIATRLEEIPASAVEKVGNQYIVQSYGRILPLIELHRVFSDRPQNHLDDQALATVAETLSIVIVSPYPELSVGLVVDRILDIVEEPLTIKGIPSRSGVLFCTVIQGQITEILDIETVIRIANPHLLQVADHG</sequence>
<dbReference type="SUPFAM" id="SSF47384">
    <property type="entry name" value="Homodimeric domain of signal transducing histidine kinase"/>
    <property type="match status" value="1"/>
</dbReference>
<accession>A0A951UF24</accession>
<organism evidence="11 12">
    <name type="scientific">Mojavia pulchra JT2-VF2</name>
    <dbReference type="NCBI Taxonomy" id="287848"/>
    <lineage>
        <taxon>Bacteria</taxon>
        <taxon>Bacillati</taxon>
        <taxon>Cyanobacteriota</taxon>
        <taxon>Cyanophyceae</taxon>
        <taxon>Nostocales</taxon>
        <taxon>Nostocaceae</taxon>
    </lineage>
</organism>
<feature type="modified residue" description="Phosphohistidine" evidence="7">
    <location>
        <position position="51"/>
    </location>
</feature>
<dbReference type="CDD" id="cd00088">
    <property type="entry name" value="HPT"/>
    <property type="match status" value="1"/>
</dbReference>
<dbReference type="InterPro" id="IPR036890">
    <property type="entry name" value="HATPase_C_sf"/>
</dbReference>
<dbReference type="Gene3D" id="1.10.287.560">
    <property type="entry name" value="Histidine kinase CheA-like, homodimeric domain"/>
    <property type="match status" value="1"/>
</dbReference>
<dbReference type="PROSITE" id="PS50851">
    <property type="entry name" value="CHEW"/>
    <property type="match status" value="2"/>
</dbReference>
<evidence type="ECO:0000256" key="1">
    <source>
        <dbReference type="ARBA" id="ARBA00000085"/>
    </source>
</evidence>
<reference evidence="11" key="2">
    <citation type="journal article" date="2022" name="Microbiol. Resour. Announc.">
        <title>Metagenome Sequencing to Explore Phylogenomics of Terrestrial Cyanobacteria.</title>
        <authorList>
            <person name="Ward R.D."/>
            <person name="Stajich J.E."/>
            <person name="Johansen J.R."/>
            <person name="Huntemann M."/>
            <person name="Clum A."/>
            <person name="Foster B."/>
            <person name="Foster B."/>
            <person name="Roux S."/>
            <person name="Palaniappan K."/>
            <person name="Varghese N."/>
            <person name="Mukherjee S."/>
            <person name="Reddy T.B.K."/>
            <person name="Daum C."/>
            <person name="Copeland A."/>
            <person name="Chen I.A."/>
            <person name="Ivanova N.N."/>
            <person name="Kyrpides N.C."/>
            <person name="Shapiro N."/>
            <person name="Eloe-Fadrosh E.A."/>
            <person name="Pietrasiak N."/>
        </authorList>
    </citation>
    <scope>NUCLEOTIDE SEQUENCE</scope>
    <source>
        <strain evidence="11">JT2-VF2</strain>
    </source>
</reference>
<dbReference type="InterPro" id="IPR008207">
    <property type="entry name" value="Sig_transdc_His_kin_Hpt_dom"/>
</dbReference>
<keyword evidence="4" id="KW-0808">Transferase</keyword>
<dbReference type="SMART" id="SM00260">
    <property type="entry name" value="CheW"/>
    <property type="match status" value="1"/>
</dbReference>
<evidence type="ECO:0000313" key="12">
    <source>
        <dbReference type="Proteomes" id="UP000715781"/>
    </source>
</evidence>
<evidence type="ECO:0000259" key="8">
    <source>
        <dbReference type="PROSITE" id="PS50109"/>
    </source>
</evidence>
<comment type="catalytic activity">
    <reaction evidence="1">
        <text>ATP + protein L-histidine = ADP + protein N-phospho-L-histidine.</text>
        <dbReference type="EC" id="2.7.13.3"/>
    </reaction>
</comment>
<dbReference type="SMART" id="SM01231">
    <property type="entry name" value="H-kinase_dim"/>
    <property type="match status" value="1"/>
</dbReference>
<dbReference type="Pfam" id="PF02518">
    <property type="entry name" value="HATPase_c"/>
    <property type="match status" value="1"/>
</dbReference>
<dbReference type="Pfam" id="PF01627">
    <property type="entry name" value="Hpt"/>
    <property type="match status" value="1"/>
</dbReference>
<dbReference type="AlphaFoldDB" id="A0A951UF24"/>
<feature type="domain" description="HPt" evidence="10">
    <location>
        <begin position="4"/>
        <end position="111"/>
    </location>
</feature>
<feature type="domain" description="CheW-like" evidence="9">
    <location>
        <begin position="617"/>
        <end position="759"/>
    </location>
</feature>
<evidence type="ECO:0000256" key="2">
    <source>
        <dbReference type="ARBA" id="ARBA00012438"/>
    </source>
</evidence>
<dbReference type="InterPro" id="IPR005467">
    <property type="entry name" value="His_kinase_dom"/>
</dbReference>
<dbReference type="InterPro" id="IPR002545">
    <property type="entry name" value="CheW-lke_dom"/>
</dbReference>